<organism evidence="1 2">
    <name type="scientific">Nocardia implantans</name>
    <dbReference type="NCBI Taxonomy" id="3108168"/>
    <lineage>
        <taxon>Bacteria</taxon>
        <taxon>Bacillati</taxon>
        <taxon>Actinomycetota</taxon>
        <taxon>Actinomycetes</taxon>
        <taxon>Mycobacteriales</taxon>
        <taxon>Nocardiaceae</taxon>
        <taxon>Nocardia</taxon>
    </lineage>
</organism>
<dbReference type="EMBL" id="JAYKYQ010000005">
    <property type="protein sequence ID" value="MEB3511431.1"/>
    <property type="molecule type" value="Genomic_DNA"/>
</dbReference>
<gene>
    <name evidence="1" type="ORF">U3653_15480</name>
</gene>
<sequence length="163" mass="17950">MRQSQIWHRCYPPASVLQALGTTCGHPLTEADMRVFGGLDIVLRARGWSFIGDCSDPETLTFNYQPSDISKDRPPQGLQPITTIVVTLDRSAQTNLISDCRIEILLVGTPSSQARITGLSGLTKYLDLIEAHRPGIPTPAQFPFVRVRLARRADHNAAGASRR</sequence>
<evidence type="ECO:0000313" key="1">
    <source>
        <dbReference type="EMBL" id="MEB3511431.1"/>
    </source>
</evidence>
<keyword evidence="2" id="KW-1185">Reference proteome</keyword>
<evidence type="ECO:0000313" key="2">
    <source>
        <dbReference type="Proteomes" id="UP001348098"/>
    </source>
</evidence>
<dbReference type="Proteomes" id="UP001348098">
    <property type="component" value="Unassembled WGS sequence"/>
</dbReference>
<protein>
    <submittedName>
        <fullName evidence="1">Uncharacterized protein</fullName>
    </submittedName>
</protein>
<accession>A0ABU6AVE6</accession>
<dbReference type="RefSeq" id="WP_195079917.1">
    <property type="nucleotide sequence ID" value="NZ_JAYESH010000002.1"/>
</dbReference>
<comment type="caution">
    <text evidence="1">The sequence shown here is derived from an EMBL/GenBank/DDBJ whole genome shotgun (WGS) entry which is preliminary data.</text>
</comment>
<reference evidence="1 2" key="1">
    <citation type="submission" date="2023-12" db="EMBL/GenBank/DDBJ databases">
        <title>novel species in genus Nocarida.</title>
        <authorList>
            <person name="Li Z."/>
        </authorList>
    </citation>
    <scope>NUCLEOTIDE SEQUENCE [LARGE SCALE GENOMIC DNA]</scope>
    <source>
        <strain evidence="1 2">CDC186</strain>
    </source>
</reference>
<proteinExistence type="predicted"/>
<name>A0ABU6AVE6_9NOCA</name>